<proteinExistence type="inferred from homology"/>
<reference evidence="5" key="1">
    <citation type="submission" date="2016-08" db="EMBL/GenBank/DDBJ databases">
        <authorList>
            <person name="Seilhamer J.J."/>
        </authorList>
    </citation>
    <scope>NUCLEOTIDE SEQUENCE</scope>
    <source>
        <strain evidence="5">86</strain>
    </source>
</reference>
<keyword evidence="2" id="KW-0813">Transport</keyword>
<feature type="chain" id="PRO_5012148844" evidence="4">
    <location>
        <begin position="24"/>
        <end position="334"/>
    </location>
</feature>
<dbReference type="NCBIfam" id="NF037995">
    <property type="entry name" value="TRAP_S1"/>
    <property type="match status" value="1"/>
</dbReference>
<dbReference type="Gene3D" id="3.40.190.170">
    <property type="entry name" value="Bacterial extracellular solute-binding protein, family 7"/>
    <property type="match status" value="1"/>
</dbReference>
<dbReference type="PANTHER" id="PTHR33376:SF7">
    <property type="entry name" value="C4-DICARBOXYLATE-BINDING PROTEIN DCTB"/>
    <property type="match status" value="1"/>
</dbReference>
<dbReference type="PANTHER" id="PTHR33376">
    <property type="match status" value="1"/>
</dbReference>
<dbReference type="InterPro" id="IPR018389">
    <property type="entry name" value="DctP_fam"/>
</dbReference>
<protein>
    <submittedName>
        <fullName evidence="5">Putative C4-dicarboxylate-binding periplasmic protein</fullName>
    </submittedName>
</protein>
<accession>A0A212LG22</accession>
<keyword evidence="3 4" id="KW-0732">Signal</keyword>
<dbReference type="RefSeq" id="WP_288196673.1">
    <property type="nucleotide sequence ID" value="NZ_LT608334.1"/>
</dbReference>
<feature type="signal peptide" evidence="4">
    <location>
        <begin position="1"/>
        <end position="23"/>
    </location>
</feature>
<gene>
    <name evidence="5" type="ORF">KL86PLE_40317</name>
</gene>
<dbReference type="AlphaFoldDB" id="A0A212LG22"/>
<organism evidence="5">
    <name type="scientific">uncultured Pleomorphomonas sp</name>
    <dbReference type="NCBI Taxonomy" id="442121"/>
    <lineage>
        <taxon>Bacteria</taxon>
        <taxon>Pseudomonadati</taxon>
        <taxon>Pseudomonadota</taxon>
        <taxon>Alphaproteobacteria</taxon>
        <taxon>Hyphomicrobiales</taxon>
        <taxon>Pleomorphomonadaceae</taxon>
        <taxon>Pleomorphomonas</taxon>
        <taxon>environmental samples</taxon>
    </lineage>
</organism>
<comment type="similarity">
    <text evidence="1">Belongs to the bacterial solute-binding protein 7 family.</text>
</comment>
<dbReference type="CDD" id="cd13603">
    <property type="entry name" value="PBP2_TRAP_Siap_TeaA_like"/>
    <property type="match status" value="1"/>
</dbReference>
<dbReference type="GO" id="GO:0055085">
    <property type="term" value="P:transmembrane transport"/>
    <property type="evidence" value="ECO:0007669"/>
    <property type="project" value="InterPro"/>
</dbReference>
<evidence type="ECO:0000256" key="4">
    <source>
        <dbReference type="SAM" id="SignalP"/>
    </source>
</evidence>
<dbReference type="GO" id="GO:0030288">
    <property type="term" value="C:outer membrane-bounded periplasmic space"/>
    <property type="evidence" value="ECO:0007669"/>
    <property type="project" value="InterPro"/>
</dbReference>
<name>A0A212LG22_9HYPH</name>
<dbReference type="InterPro" id="IPR038404">
    <property type="entry name" value="TRAP_DctP_sf"/>
</dbReference>
<sequence>MKPLSKLALGVAALALSVLPVQAADYTMILAHSLSDPQHPIYQTFEKIKTDLEAKSGGRIEVQHLPGSAMGGDREAMESMMLGDVQFSPQSTSAAFQFVPELAVFDMPYTLPSDPAKLEKLVNDSAFAGKVKEALDRKGVHFGGILNAGFRNLTTNVEVHSPDDIAKNSLRIRVQENPIHIALWRALGAAPTPVAFPEIYGALQQGVVDGQENPYGHILSQRFYEVQKYVVNTRHIFLANINLINKDWFDSLPADLQATVDEVLRETTAYQWQLQASLEAKQREELAKHLTIIDLTPEQLAAFQAKTTDVEKLIRERAGDEIVDALLADVKAAN</sequence>
<dbReference type="InterPro" id="IPR004682">
    <property type="entry name" value="TRAP_DctP"/>
</dbReference>
<dbReference type="EMBL" id="FMJD01000008">
    <property type="protein sequence ID" value="SCM76512.1"/>
    <property type="molecule type" value="Genomic_DNA"/>
</dbReference>
<evidence type="ECO:0000256" key="3">
    <source>
        <dbReference type="ARBA" id="ARBA00022729"/>
    </source>
</evidence>
<evidence type="ECO:0000256" key="2">
    <source>
        <dbReference type="ARBA" id="ARBA00022448"/>
    </source>
</evidence>
<dbReference type="NCBIfam" id="TIGR00787">
    <property type="entry name" value="dctP"/>
    <property type="match status" value="1"/>
</dbReference>
<evidence type="ECO:0000313" key="5">
    <source>
        <dbReference type="EMBL" id="SCM76512.1"/>
    </source>
</evidence>
<dbReference type="Pfam" id="PF03480">
    <property type="entry name" value="DctP"/>
    <property type="match status" value="1"/>
</dbReference>
<evidence type="ECO:0000256" key="1">
    <source>
        <dbReference type="ARBA" id="ARBA00009023"/>
    </source>
</evidence>
<dbReference type="PIRSF" id="PIRSF006470">
    <property type="entry name" value="DctB"/>
    <property type="match status" value="1"/>
</dbReference>